<dbReference type="GeneID" id="87871851"/>
<feature type="region of interest" description="Disordered" evidence="1">
    <location>
        <begin position="1"/>
        <end position="34"/>
    </location>
</feature>
<reference evidence="2 3" key="1">
    <citation type="journal article" date="2023" name="Mol. Phylogenet. Evol.">
        <title>Genome-scale phylogeny and comparative genomics of the fungal order Sordariales.</title>
        <authorList>
            <person name="Hensen N."/>
            <person name="Bonometti L."/>
            <person name="Westerberg I."/>
            <person name="Brannstrom I.O."/>
            <person name="Guillou S."/>
            <person name="Cros-Aarteil S."/>
            <person name="Calhoun S."/>
            <person name="Haridas S."/>
            <person name="Kuo A."/>
            <person name="Mondo S."/>
            <person name="Pangilinan J."/>
            <person name="Riley R."/>
            <person name="LaButti K."/>
            <person name="Andreopoulos B."/>
            <person name="Lipzen A."/>
            <person name="Chen C."/>
            <person name="Yan M."/>
            <person name="Daum C."/>
            <person name="Ng V."/>
            <person name="Clum A."/>
            <person name="Steindorff A."/>
            <person name="Ohm R.A."/>
            <person name="Martin F."/>
            <person name="Silar P."/>
            <person name="Natvig D.O."/>
            <person name="Lalanne C."/>
            <person name="Gautier V."/>
            <person name="Ament-Velasquez S.L."/>
            <person name="Kruys A."/>
            <person name="Hutchinson M.I."/>
            <person name="Powell A.J."/>
            <person name="Barry K."/>
            <person name="Miller A.N."/>
            <person name="Grigoriev I.V."/>
            <person name="Debuchy R."/>
            <person name="Gladieux P."/>
            <person name="Hiltunen Thoren M."/>
            <person name="Johannesson H."/>
        </authorList>
    </citation>
    <scope>NUCLEOTIDE SEQUENCE [LARGE SCALE GENOMIC DNA]</scope>
    <source>
        <strain evidence="2 3">FGSC 10403</strain>
    </source>
</reference>
<dbReference type="RefSeq" id="XP_062697492.1">
    <property type="nucleotide sequence ID" value="XM_062834229.1"/>
</dbReference>
<evidence type="ECO:0000313" key="3">
    <source>
        <dbReference type="Proteomes" id="UP001285908"/>
    </source>
</evidence>
<name>A0AAJ0IGB6_9PEZI</name>
<evidence type="ECO:0000256" key="1">
    <source>
        <dbReference type="SAM" id="MobiDB-lite"/>
    </source>
</evidence>
<comment type="caution">
    <text evidence="2">The sequence shown here is derived from an EMBL/GenBank/DDBJ whole genome shotgun (WGS) entry which is preliminary data.</text>
</comment>
<accession>A0AAJ0IGB6</accession>
<evidence type="ECO:0000313" key="2">
    <source>
        <dbReference type="EMBL" id="KAK3499859.1"/>
    </source>
</evidence>
<sequence>MDLMTSANRAGNVKASSTAPTRVRKSSRPRPSPPALLRECVETVLCLCACAMYGRLQTVVGKQQCMFAEGGIWRSDAVEIIPDCSCAVSSKGNAT</sequence>
<dbReference type="EMBL" id="JAULSX010000001">
    <property type="protein sequence ID" value="KAK3499859.1"/>
    <property type="molecule type" value="Genomic_DNA"/>
</dbReference>
<dbReference type="Proteomes" id="UP001285908">
    <property type="component" value="Unassembled WGS sequence"/>
</dbReference>
<organism evidence="2 3">
    <name type="scientific">Neurospora hispaniola</name>
    <dbReference type="NCBI Taxonomy" id="588809"/>
    <lineage>
        <taxon>Eukaryota</taxon>
        <taxon>Fungi</taxon>
        <taxon>Dikarya</taxon>
        <taxon>Ascomycota</taxon>
        <taxon>Pezizomycotina</taxon>
        <taxon>Sordariomycetes</taxon>
        <taxon>Sordariomycetidae</taxon>
        <taxon>Sordariales</taxon>
        <taxon>Sordariaceae</taxon>
        <taxon>Neurospora</taxon>
    </lineage>
</organism>
<dbReference type="AlphaFoldDB" id="A0AAJ0IGB6"/>
<feature type="compositionally biased region" description="Polar residues" evidence="1">
    <location>
        <begin position="1"/>
        <end position="20"/>
    </location>
</feature>
<protein>
    <submittedName>
        <fullName evidence="2">Uncharacterized protein</fullName>
    </submittedName>
</protein>
<gene>
    <name evidence="2" type="ORF">B0T23DRAFT_27633</name>
</gene>
<keyword evidence="3" id="KW-1185">Reference proteome</keyword>
<proteinExistence type="predicted"/>